<dbReference type="Pfam" id="PF01335">
    <property type="entry name" value="DED"/>
    <property type="match status" value="1"/>
</dbReference>
<feature type="domain" description="DED" evidence="1">
    <location>
        <begin position="8"/>
        <end position="82"/>
    </location>
</feature>
<sequence length="257" mass="29450">MTDILKFEYRAVLVRIARDLDEEQHKQLFFLCKEQVPRRGLDVWTLLTSLEDSAKISWIDVSLLKKCLHVIGREDLVVLLTEFEMKRDLSILMNFYVKERNGLHLFYRSSATEAAIHLVRLMERYPGREDLRGMMRGSDKKAKDLWLQFLSATPRTSRMTWGKFSMLVAIAGEIIAKTSSNHCAGSSDEAIMDMCVILADELCTIMVQLGCWENFCTDVEKRAQRICGQDVNGSPSFAGFRKQIADAIHELENSIFS</sequence>
<keyword evidence="3" id="KW-1185">Reference proteome</keyword>
<name>A0A3M6U0N7_POCDA</name>
<comment type="caution">
    <text evidence="2">The sequence shown here is derived from an EMBL/GenBank/DDBJ whole genome shotgun (WGS) entry which is preliminary data.</text>
</comment>
<dbReference type="SMART" id="SM00031">
    <property type="entry name" value="DED"/>
    <property type="match status" value="1"/>
</dbReference>
<evidence type="ECO:0000313" key="2">
    <source>
        <dbReference type="EMBL" id="RMX47210.1"/>
    </source>
</evidence>
<dbReference type="OrthoDB" id="5974684at2759"/>
<dbReference type="PROSITE" id="PS50168">
    <property type="entry name" value="DED"/>
    <property type="match status" value="1"/>
</dbReference>
<gene>
    <name evidence="2" type="ORF">pdam_00021927</name>
</gene>
<dbReference type="Gene3D" id="1.10.533.10">
    <property type="entry name" value="Death Domain, Fas"/>
    <property type="match status" value="1"/>
</dbReference>
<protein>
    <recommendedName>
        <fullName evidence="1">DED domain-containing protein</fullName>
    </recommendedName>
</protein>
<evidence type="ECO:0000259" key="1">
    <source>
        <dbReference type="PROSITE" id="PS50168"/>
    </source>
</evidence>
<proteinExistence type="predicted"/>
<dbReference type="InterPro" id="IPR001875">
    <property type="entry name" value="DED_dom"/>
</dbReference>
<dbReference type="GO" id="GO:0042981">
    <property type="term" value="P:regulation of apoptotic process"/>
    <property type="evidence" value="ECO:0007669"/>
    <property type="project" value="InterPro"/>
</dbReference>
<evidence type="ECO:0000313" key="3">
    <source>
        <dbReference type="Proteomes" id="UP000275408"/>
    </source>
</evidence>
<dbReference type="AlphaFoldDB" id="A0A3M6U0N7"/>
<dbReference type="EMBL" id="RCHS01002461">
    <property type="protein sequence ID" value="RMX47210.1"/>
    <property type="molecule type" value="Genomic_DNA"/>
</dbReference>
<dbReference type="Proteomes" id="UP000275408">
    <property type="component" value="Unassembled WGS sequence"/>
</dbReference>
<dbReference type="SUPFAM" id="SSF47986">
    <property type="entry name" value="DEATH domain"/>
    <property type="match status" value="1"/>
</dbReference>
<dbReference type="InterPro" id="IPR011029">
    <property type="entry name" value="DEATH-like_dom_sf"/>
</dbReference>
<reference evidence="2 3" key="1">
    <citation type="journal article" date="2018" name="Sci. Rep.">
        <title>Comparative analysis of the Pocillopora damicornis genome highlights role of immune system in coral evolution.</title>
        <authorList>
            <person name="Cunning R."/>
            <person name="Bay R.A."/>
            <person name="Gillette P."/>
            <person name="Baker A.C."/>
            <person name="Traylor-Knowles N."/>
        </authorList>
    </citation>
    <scope>NUCLEOTIDE SEQUENCE [LARGE SCALE GENOMIC DNA]</scope>
    <source>
        <strain evidence="2">RSMAS</strain>
        <tissue evidence="2">Whole animal</tissue>
    </source>
</reference>
<organism evidence="2 3">
    <name type="scientific">Pocillopora damicornis</name>
    <name type="common">Cauliflower coral</name>
    <name type="synonym">Millepora damicornis</name>
    <dbReference type="NCBI Taxonomy" id="46731"/>
    <lineage>
        <taxon>Eukaryota</taxon>
        <taxon>Metazoa</taxon>
        <taxon>Cnidaria</taxon>
        <taxon>Anthozoa</taxon>
        <taxon>Hexacorallia</taxon>
        <taxon>Scleractinia</taxon>
        <taxon>Astrocoeniina</taxon>
        <taxon>Pocilloporidae</taxon>
        <taxon>Pocillopora</taxon>
    </lineage>
</organism>
<accession>A0A3M6U0N7</accession>